<sequence>MISVEASLSLKFQICAALVLPLLAGAGHGQFVVGPDRAPSGLVLLFPPSPPLPPFADSKSVEGASLRLPQMTKTVESQRPAPDDSSLVGSKPKESIPLRAWRGCSSPLEQGLPNGLCWAGSVFRGSGRLCRWVQFGILWNGCWSPFGPTWACAHGISHADEVLPDAVVCVPGVCCVDLEENTLSRFQIADVRLTLLVFRMKV</sequence>
<reference evidence="3" key="1">
    <citation type="submission" date="2023-05" db="EMBL/GenBank/DDBJ databases">
        <title>Nepenthes gracilis genome sequencing.</title>
        <authorList>
            <person name="Fukushima K."/>
        </authorList>
    </citation>
    <scope>NUCLEOTIDE SEQUENCE</scope>
    <source>
        <strain evidence="3">SING2019-196</strain>
    </source>
</reference>
<evidence type="ECO:0008006" key="5">
    <source>
        <dbReference type="Google" id="ProtNLM"/>
    </source>
</evidence>
<dbReference type="EMBL" id="BSYO01000022">
    <property type="protein sequence ID" value="GMH21190.1"/>
    <property type="molecule type" value="Genomic_DNA"/>
</dbReference>
<organism evidence="3 4">
    <name type="scientific">Nepenthes gracilis</name>
    <name type="common">Slender pitcher plant</name>
    <dbReference type="NCBI Taxonomy" id="150966"/>
    <lineage>
        <taxon>Eukaryota</taxon>
        <taxon>Viridiplantae</taxon>
        <taxon>Streptophyta</taxon>
        <taxon>Embryophyta</taxon>
        <taxon>Tracheophyta</taxon>
        <taxon>Spermatophyta</taxon>
        <taxon>Magnoliopsida</taxon>
        <taxon>eudicotyledons</taxon>
        <taxon>Gunneridae</taxon>
        <taxon>Pentapetalae</taxon>
        <taxon>Caryophyllales</taxon>
        <taxon>Nepenthaceae</taxon>
        <taxon>Nepenthes</taxon>
    </lineage>
</organism>
<dbReference type="AlphaFoldDB" id="A0AAD3T1Q1"/>
<evidence type="ECO:0000256" key="2">
    <source>
        <dbReference type="SAM" id="SignalP"/>
    </source>
</evidence>
<keyword evidence="4" id="KW-1185">Reference proteome</keyword>
<dbReference type="Proteomes" id="UP001279734">
    <property type="component" value="Unassembled WGS sequence"/>
</dbReference>
<gene>
    <name evidence="3" type="ORF">Nepgr_023032</name>
</gene>
<evidence type="ECO:0000313" key="4">
    <source>
        <dbReference type="Proteomes" id="UP001279734"/>
    </source>
</evidence>
<feature type="signal peptide" evidence="2">
    <location>
        <begin position="1"/>
        <end position="29"/>
    </location>
</feature>
<accession>A0AAD3T1Q1</accession>
<feature type="region of interest" description="Disordered" evidence="1">
    <location>
        <begin position="72"/>
        <end position="93"/>
    </location>
</feature>
<keyword evidence="2" id="KW-0732">Signal</keyword>
<name>A0AAD3T1Q1_NEPGR</name>
<proteinExistence type="predicted"/>
<evidence type="ECO:0000313" key="3">
    <source>
        <dbReference type="EMBL" id="GMH21190.1"/>
    </source>
</evidence>
<evidence type="ECO:0000256" key="1">
    <source>
        <dbReference type="SAM" id="MobiDB-lite"/>
    </source>
</evidence>
<feature type="chain" id="PRO_5042272405" description="Secreted protein" evidence="2">
    <location>
        <begin position="30"/>
        <end position="202"/>
    </location>
</feature>
<protein>
    <recommendedName>
        <fullName evidence="5">Secreted protein</fullName>
    </recommendedName>
</protein>
<comment type="caution">
    <text evidence="3">The sequence shown here is derived from an EMBL/GenBank/DDBJ whole genome shotgun (WGS) entry which is preliminary data.</text>
</comment>